<organism evidence="1 2">
    <name type="scientific">Chitinophaga caeni</name>
    <dbReference type="NCBI Taxonomy" id="2029983"/>
    <lineage>
        <taxon>Bacteria</taxon>
        <taxon>Pseudomonadati</taxon>
        <taxon>Bacteroidota</taxon>
        <taxon>Chitinophagia</taxon>
        <taxon>Chitinophagales</taxon>
        <taxon>Chitinophagaceae</taxon>
        <taxon>Chitinophaga</taxon>
    </lineage>
</organism>
<evidence type="ECO:0000313" key="1">
    <source>
        <dbReference type="EMBL" id="ATL48755.1"/>
    </source>
</evidence>
<keyword evidence="2" id="KW-1185">Reference proteome</keyword>
<dbReference type="Proteomes" id="UP000220133">
    <property type="component" value="Chromosome"/>
</dbReference>
<dbReference type="KEGG" id="cbae:COR50_17180"/>
<dbReference type="AlphaFoldDB" id="A0A291QXT4"/>
<gene>
    <name evidence="1" type="ORF">COR50_17180</name>
</gene>
<reference evidence="1 2" key="1">
    <citation type="submission" date="2017-10" db="EMBL/GenBank/DDBJ databases">
        <title>Paenichitinophaga pekingensis gen. nov., sp. nov., isolated from activated sludge.</title>
        <authorList>
            <person name="Jin D."/>
            <person name="Kong X."/>
            <person name="Deng Y."/>
            <person name="Bai Z."/>
        </authorList>
    </citation>
    <scope>NUCLEOTIDE SEQUENCE [LARGE SCALE GENOMIC DNA]</scope>
    <source>
        <strain evidence="1 2">13</strain>
    </source>
</reference>
<name>A0A291QXT4_9BACT</name>
<dbReference type="EMBL" id="CP023777">
    <property type="protein sequence ID" value="ATL48755.1"/>
    <property type="molecule type" value="Genomic_DNA"/>
</dbReference>
<evidence type="ECO:0000313" key="2">
    <source>
        <dbReference type="Proteomes" id="UP000220133"/>
    </source>
</evidence>
<accession>A0A291QXT4</accession>
<sequence length="61" mass="7061">MEYQLRMICSTYGVAPPKKTRMLRTVDSERKPGVTVIQKLHRAIKLAAVMPICALFWYSYV</sequence>
<protein>
    <submittedName>
        <fullName evidence="1">Uncharacterized protein</fullName>
    </submittedName>
</protein>
<proteinExistence type="predicted"/>